<organism evidence="2 3">
    <name type="scientific">Xanthomonas citri pv. citri</name>
    <dbReference type="NCBI Taxonomy" id="611301"/>
    <lineage>
        <taxon>Bacteria</taxon>
        <taxon>Pseudomonadati</taxon>
        <taxon>Pseudomonadota</taxon>
        <taxon>Gammaproteobacteria</taxon>
        <taxon>Lysobacterales</taxon>
        <taxon>Lysobacteraceae</taxon>
        <taxon>Xanthomonas</taxon>
    </lineage>
</organism>
<accession>A0A0U5FDJ4</accession>
<evidence type="ECO:0000313" key="3">
    <source>
        <dbReference type="Proteomes" id="UP000052230"/>
    </source>
</evidence>
<gene>
    <name evidence="2" type="ORF">XAC3562_1750029</name>
</gene>
<feature type="region of interest" description="Disordered" evidence="1">
    <location>
        <begin position="1"/>
        <end position="28"/>
    </location>
</feature>
<sequence>MGHPEQAARVPAASARYGGGRAGAPGLSGLQLKRIPQTQWGDEPVQISHGRRSGLVRRCRHVPLNSVSNMPRALRARRH</sequence>
<keyword evidence="3" id="KW-1185">Reference proteome</keyword>
<reference evidence="2 3" key="1">
    <citation type="submission" date="2014-09" db="EMBL/GenBank/DDBJ databases">
        <authorList>
            <person name="Regsiter A."/>
        </authorList>
    </citation>
    <scope>NUCLEOTIDE SEQUENCE [LARGE SCALE GENOMIC DNA]</scope>
</reference>
<protein>
    <submittedName>
        <fullName evidence="2">Uncharacterized protein</fullName>
    </submittedName>
</protein>
<comment type="caution">
    <text evidence="2">The sequence shown here is derived from an EMBL/GenBank/DDBJ whole genome shotgun (WGS) entry which is preliminary data.</text>
</comment>
<dbReference type="AlphaFoldDB" id="A0A0U5FDJ4"/>
<name>A0A0U5FDJ4_XANCI</name>
<evidence type="ECO:0000256" key="1">
    <source>
        <dbReference type="SAM" id="MobiDB-lite"/>
    </source>
</evidence>
<dbReference type="EMBL" id="CCXZ01000085">
    <property type="protein sequence ID" value="CEG15157.1"/>
    <property type="molecule type" value="Genomic_DNA"/>
</dbReference>
<proteinExistence type="predicted"/>
<dbReference type="Proteomes" id="UP000052230">
    <property type="component" value="Unassembled WGS sequence"/>
</dbReference>
<evidence type="ECO:0000313" key="2">
    <source>
        <dbReference type="EMBL" id="CEG15157.1"/>
    </source>
</evidence>